<proteinExistence type="predicted"/>
<name>A0A248K2E4_9PROT</name>
<organism evidence="1 2">
    <name type="scientific">Nitrospirillum viridazoti CBAmc</name>
    <dbReference type="NCBI Taxonomy" id="1441467"/>
    <lineage>
        <taxon>Bacteria</taxon>
        <taxon>Pseudomonadati</taxon>
        <taxon>Pseudomonadota</taxon>
        <taxon>Alphaproteobacteria</taxon>
        <taxon>Rhodospirillales</taxon>
        <taxon>Azospirillaceae</taxon>
        <taxon>Nitrospirillum</taxon>
        <taxon>Nitrospirillum viridazoti</taxon>
    </lineage>
</organism>
<accession>A0A248K2E4</accession>
<evidence type="ECO:0000313" key="2">
    <source>
        <dbReference type="Proteomes" id="UP000197153"/>
    </source>
</evidence>
<dbReference type="Proteomes" id="UP000197153">
    <property type="component" value="Chromosome 4"/>
</dbReference>
<evidence type="ECO:0000313" key="1">
    <source>
        <dbReference type="EMBL" id="ASG25143.1"/>
    </source>
</evidence>
<dbReference type="RefSeq" id="WP_088875525.1">
    <property type="nucleotide sequence ID" value="NZ_CP022113.1"/>
</dbReference>
<gene>
    <name evidence="1" type="ORF">Y958_29710</name>
</gene>
<sequence length="447" mass="49313">MMSANRVVWTEGMFLRVQHFQQADRHVERLLHARTEPLTPFSWGLSELTINRELLGIGKFAIVSAKGILPDGTPFSIPDEADHPPPLELFDTTKNCVIYLTLPVRQPGGAEVGLTNSEDAITRFVPARYEAEDANLGSDQAAAMDVARLRLRLAPETQPLAGYEKIAIARVVEVRSDRAIILDEQFIAPVTSVAAQAPLAAFLTELQALIQHRAEALAGRLSGPSAKGAAEIADFLLLQTVNRYEPLLRHYAATAPMLHPERFYRLCVEVAGELATFTTEAKRAAVFPEYRHEDLQNTFRPVFSDLRASLSAVLEQTAVSIPLQARRHGIKVGVIVDRSLLFNATFVLAVNADMPVEHLRRVFPNQVKIGPVEQIAQLVNVALPGINVRPLPVAPRQLPYRSGQVFFELDRSSQHFKQLQKSGGIALHLAGDFAQIEMELWAIKGGA</sequence>
<dbReference type="PANTHER" id="PTHR35566:SF1">
    <property type="entry name" value="TYPE VI SECRETION SYSTEM BASEPLATE COMPONENT TSSK1"/>
    <property type="match status" value="1"/>
</dbReference>
<keyword evidence="2" id="KW-1185">Reference proteome</keyword>
<dbReference type="NCBIfam" id="TIGR03353">
    <property type="entry name" value="VI_chp_4"/>
    <property type="match status" value="1"/>
</dbReference>
<reference evidence="1 2" key="1">
    <citation type="submission" date="2017-06" db="EMBL/GenBank/DDBJ databases">
        <title>Complete genome sequence of Nitrospirillum amazonense strain CBAmC, an endophytic nitrogen-fixing and plant growth-promoting bacterium, isolated from sugarcane.</title>
        <authorList>
            <person name="Schwab S."/>
            <person name="dos Santos Teixeira K.R."/>
            <person name="Simoes Araujo J.L."/>
            <person name="Soares Vidal M."/>
            <person name="Borges de Freitas H.R."/>
            <person name="Rivello Crivelaro A.L."/>
            <person name="Bueno de Camargo Nunes A."/>
            <person name="dos Santos C.M."/>
            <person name="Palmeira da Silva Rosa D."/>
            <person name="da Silva Padilha D."/>
            <person name="da Silva E."/>
            <person name="Araujo Terra L."/>
            <person name="Soares Mendes V."/>
            <person name="Farinelli L."/>
            <person name="Magalhaes Cruz L."/>
            <person name="Baldani J.I."/>
        </authorList>
    </citation>
    <scope>NUCLEOTIDE SEQUENCE [LARGE SCALE GENOMIC DNA]</scope>
    <source>
        <strain evidence="1 2">CBAmC</strain>
    </source>
</reference>
<dbReference type="KEGG" id="nao:Y958_29710"/>
<dbReference type="InterPro" id="IPR010263">
    <property type="entry name" value="T6SS_TssK"/>
</dbReference>
<dbReference type="PANTHER" id="PTHR35566">
    <property type="entry name" value="BLR3599 PROTEIN"/>
    <property type="match status" value="1"/>
</dbReference>
<dbReference type="Pfam" id="PF05936">
    <property type="entry name" value="T6SS_VasE"/>
    <property type="match status" value="1"/>
</dbReference>
<dbReference type="AlphaFoldDB" id="A0A248K2E4"/>
<dbReference type="EMBL" id="CP022113">
    <property type="protein sequence ID" value="ASG25143.1"/>
    <property type="molecule type" value="Genomic_DNA"/>
</dbReference>
<protein>
    <submittedName>
        <fullName evidence="1">Type VI secretion system-associated protein</fullName>
    </submittedName>
</protein>